<dbReference type="EMBL" id="MH153803">
    <property type="protein sequence ID" value="AWN03544.1"/>
    <property type="molecule type" value="Genomic_DNA"/>
</dbReference>
<dbReference type="GeneID" id="54992087"/>
<dbReference type="KEGG" id="vg:54992087"/>
<evidence type="ECO:0000313" key="1">
    <source>
        <dbReference type="EMBL" id="AWN03544.1"/>
    </source>
</evidence>
<dbReference type="RefSeq" id="YP_009801569.1">
    <property type="nucleotide sequence ID" value="NC_047973.1"/>
</dbReference>
<evidence type="ECO:0000313" key="2">
    <source>
        <dbReference type="Proteomes" id="UP000246630"/>
    </source>
</evidence>
<reference evidence="1 2" key="1">
    <citation type="submission" date="2018-03" db="EMBL/GenBank/DDBJ databases">
        <authorList>
            <person name="Stanton A.-C.J."/>
            <person name="Garlena R.A."/>
            <person name="Russell D.A."/>
            <person name="Pope W.H."/>
            <person name="Jacobs-Sera D."/>
            <person name="Hatfull G.F."/>
        </authorList>
    </citation>
    <scope>NUCLEOTIDE SEQUENCE [LARGE SCALE GENOMIC DNA]</scope>
</reference>
<accession>A0A2U8UIN2</accession>
<proteinExistence type="predicted"/>
<protein>
    <submittedName>
        <fullName evidence="1">Major tail protein</fullName>
    </submittedName>
</protein>
<name>A0A2U8UIN2_9CAUD</name>
<keyword evidence="2" id="KW-1185">Reference proteome</keyword>
<organism evidence="1 2">
    <name type="scientific">Microbacterium phage Hyperion</name>
    <dbReference type="NCBI Taxonomy" id="2182354"/>
    <lineage>
        <taxon>Viruses</taxon>
        <taxon>Duplodnaviria</taxon>
        <taxon>Heunggongvirae</taxon>
        <taxon>Uroviricota</taxon>
        <taxon>Caudoviricetes</taxon>
        <taxon>Squashvirus</taxon>
        <taxon>Squashvirus hyperion</taxon>
    </lineage>
</organism>
<sequence>MVSKPGKSMEGHTIRATSVDGCGRVVFGESSQAVSEGFISVAWTANTTDIAEIAQENARGQRCIYRRAKTTLTGYTVTITFCEVDPELFSLITGQRVYLDANGDAVGFAINTDVDLGDRGFALEVWTGSPPSEDGCTNPNAAGRWGYFLAPFLKGGLLGDYSVENGAISFTIQGATTEDGNAWGVGPYNVMLGGANQPAPLNTPLLAKDHKLLIWVEVAPPEAFYGTRPVLDPSTTAISALVATEGAGPTEAEFAFTGGTADGPVWIDFGDGQWDYVADGTDGSTHSYEKNGTYTARASSNGLTWVTTSVIIPFA</sequence>
<dbReference type="Proteomes" id="UP000246630">
    <property type="component" value="Segment"/>
</dbReference>
<gene>
    <name evidence="1" type="primary">27</name>
    <name evidence="1" type="ORF">PBI_HYPERION_27</name>
</gene>